<sequence length="98" mass="10944">MNEDELHSAASRGSHAESLLKDELLSECFAKLEEAYVAAWRSTNFDDVAAREKLFVAINVIGKVKEHLGTIAAHGELAKAEVEEMIRVAERKKRFGIF</sequence>
<accession>A0A4Y9NWD2</accession>
<comment type="caution">
    <text evidence="1">The sequence shown here is derived from an EMBL/GenBank/DDBJ whole genome shotgun (WGS) entry which is preliminary data.</text>
</comment>
<evidence type="ECO:0000313" key="2">
    <source>
        <dbReference type="Proteomes" id="UP000297700"/>
    </source>
</evidence>
<dbReference type="RefSeq" id="WP_135165956.1">
    <property type="nucleotide sequence ID" value="NZ_SPQS01000016.1"/>
</dbReference>
<name>A0A4Y9NWD2_9BRAD</name>
<organism evidence="1 2">
    <name type="scientific">Bradyrhizobium frederickii</name>
    <dbReference type="NCBI Taxonomy" id="2560054"/>
    <lineage>
        <taxon>Bacteria</taxon>
        <taxon>Pseudomonadati</taxon>
        <taxon>Pseudomonadota</taxon>
        <taxon>Alphaproteobacteria</taxon>
        <taxon>Hyphomicrobiales</taxon>
        <taxon>Nitrobacteraceae</taxon>
        <taxon>Bradyrhizobium</taxon>
    </lineage>
</organism>
<protein>
    <submittedName>
        <fullName evidence="1">Uncharacterized protein</fullName>
    </submittedName>
</protein>
<evidence type="ECO:0000313" key="1">
    <source>
        <dbReference type="EMBL" id="TFV71677.1"/>
    </source>
</evidence>
<dbReference type="EMBL" id="SPQS01000016">
    <property type="protein sequence ID" value="TFV71677.1"/>
    <property type="molecule type" value="Genomic_DNA"/>
</dbReference>
<reference evidence="1 2" key="1">
    <citation type="submission" date="2019-03" db="EMBL/GenBank/DDBJ databases">
        <title>Bradyrhizobium strains diversity.</title>
        <authorList>
            <person name="Urquiaga M.C.O."/>
            <person name="Hungria M."/>
            <person name="Delamuta J.R.M."/>
            <person name="Klepa M.S."/>
        </authorList>
    </citation>
    <scope>NUCLEOTIDE SEQUENCE [LARGE SCALE GENOMIC DNA]</scope>
    <source>
        <strain evidence="1 2">CNPSo 3426</strain>
    </source>
</reference>
<dbReference type="Proteomes" id="UP000297700">
    <property type="component" value="Unassembled WGS sequence"/>
</dbReference>
<gene>
    <name evidence="1" type="ORF">E4K64_25445</name>
</gene>
<dbReference type="AlphaFoldDB" id="A0A4Y9NWD2"/>
<proteinExistence type="predicted"/>